<dbReference type="EMBL" id="JAPFFF010000034">
    <property type="protein sequence ID" value="KAK8843668.1"/>
    <property type="molecule type" value="Genomic_DNA"/>
</dbReference>
<dbReference type="Pfam" id="PF12706">
    <property type="entry name" value="Lactamase_B_2"/>
    <property type="match status" value="1"/>
</dbReference>
<dbReference type="Proteomes" id="UP001470230">
    <property type="component" value="Unassembled WGS sequence"/>
</dbReference>
<feature type="domain" description="Metallo-beta-lactamase" evidence="3">
    <location>
        <begin position="53"/>
        <end position="233"/>
    </location>
</feature>
<protein>
    <recommendedName>
        <fullName evidence="3">Metallo-beta-lactamase domain-containing protein</fullName>
    </recommendedName>
</protein>
<dbReference type="InterPro" id="IPR050114">
    <property type="entry name" value="UPF0173_UPF0282_UlaG_hydrolase"/>
</dbReference>
<evidence type="ECO:0000313" key="5">
    <source>
        <dbReference type="EMBL" id="KAK8835054.1"/>
    </source>
</evidence>
<gene>
    <name evidence="5" type="ORF">M9Y10_019411</name>
    <name evidence="6" type="ORF">M9Y10_024731</name>
    <name evidence="4" type="ORF">M9Y10_030578</name>
</gene>
<feature type="region of interest" description="Disordered" evidence="2">
    <location>
        <begin position="1"/>
        <end position="26"/>
    </location>
</feature>
<sequence length="275" mass="31295">MQNSKKVCRSPKGQAMPGPIKPISPKDFEEIDHTEVRWLGGGGIMLNCRGTIVMIDPVLEGFDMPLLFDPPISADKVPRLDGILITHIDNDHFSVDTIKHVSSVCKSYHAPHYVAQVMNEKGIKGTGHDIDEKFTIGQIQFKLTPAWHNWQNDSPEFQFREWKREDYCGYWIETPDGNIWLPGDSRLLQEHLEMPQPDLILFDFSDNDWHIGLEGAIKLANTYPKADLICIHWGTVDSPEFTPFNADPEVLMKKVTSPERVYPLAAGECYTLHKK</sequence>
<evidence type="ECO:0000313" key="7">
    <source>
        <dbReference type="Proteomes" id="UP001470230"/>
    </source>
</evidence>
<dbReference type="PANTHER" id="PTHR43546:SF9">
    <property type="entry name" value="L-ASCORBATE-6-PHOSPHATE LACTONASE ULAG-RELATED"/>
    <property type="match status" value="1"/>
</dbReference>
<evidence type="ECO:0000256" key="2">
    <source>
        <dbReference type="SAM" id="MobiDB-lite"/>
    </source>
</evidence>
<dbReference type="EMBL" id="JAPFFF010000245">
    <property type="protein sequence ID" value="KAK8835054.1"/>
    <property type="molecule type" value="Genomic_DNA"/>
</dbReference>
<proteinExistence type="predicted"/>
<name>A0ABR2HB40_9EUKA</name>
<evidence type="ECO:0000313" key="4">
    <source>
        <dbReference type="EMBL" id="KAK8834469.1"/>
    </source>
</evidence>
<organism evidence="6 7">
    <name type="scientific">Tritrichomonas musculus</name>
    <dbReference type="NCBI Taxonomy" id="1915356"/>
    <lineage>
        <taxon>Eukaryota</taxon>
        <taxon>Metamonada</taxon>
        <taxon>Parabasalia</taxon>
        <taxon>Tritrichomonadida</taxon>
        <taxon>Tritrichomonadidae</taxon>
        <taxon>Tritrichomonas</taxon>
    </lineage>
</organism>
<dbReference type="SUPFAM" id="SSF56281">
    <property type="entry name" value="Metallo-hydrolase/oxidoreductase"/>
    <property type="match status" value="1"/>
</dbReference>
<dbReference type="Gene3D" id="3.60.15.10">
    <property type="entry name" value="Ribonuclease Z/Hydroxyacylglutathione hydrolase-like"/>
    <property type="match status" value="1"/>
</dbReference>
<keyword evidence="1" id="KW-0378">Hydrolase</keyword>
<evidence type="ECO:0000259" key="3">
    <source>
        <dbReference type="Pfam" id="PF12706"/>
    </source>
</evidence>
<dbReference type="InterPro" id="IPR001279">
    <property type="entry name" value="Metallo-B-lactamas"/>
</dbReference>
<evidence type="ECO:0000313" key="6">
    <source>
        <dbReference type="EMBL" id="KAK8843668.1"/>
    </source>
</evidence>
<dbReference type="InterPro" id="IPR036866">
    <property type="entry name" value="RibonucZ/Hydroxyglut_hydro"/>
</dbReference>
<dbReference type="PANTHER" id="PTHR43546">
    <property type="entry name" value="UPF0173 METAL-DEPENDENT HYDROLASE MJ1163-RELATED"/>
    <property type="match status" value="1"/>
</dbReference>
<keyword evidence="7" id="KW-1185">Reference proteome</keyword>
<evidence type="ECO:0000256" key="1">
    <source>
        <dbReference type="ARBA" id="ARBA00022801"/>
    </source>
</evidence>
<reference evidence="6 7" key="1">
    <citation type="submission" date="2024-04" db="EMBL/GenBank/DDBJ databases">
        <title>Tritrichomonas musculus Genome.</title>
        <authorList>
            <person name="Alves-Ferreira E."/>
            <person name="Grigg M."/>
            <person name="Lorenzi H."/>
            <person name="Galac M."/>
        </authorList>
    </citation>
    <scope>NUCLEOTIDE SEQUENCE [LARGE SCALE GENOMIC DNA]</scope>
    <source>
        <strain evidence="6 7">EAF2021</strain>
    </source>
</reference>
<comment type="caution">
    <text evidence="6">The sequence shown here is derived from an EMBL/GenBank/DDBJ whole genome shotgun (WGS) entry which is preliminary data.</text>
</comment>
<accession>A0ABR2HB40</accession>
<dbReference type="EMBL" id="JAPFFF010000399">
    <property type="protein sequence ID" value="KAK8834469.1"/>
    <property type="molecule type" value="Genomic_DNA"/>
</dbReference>